<dbReference type="SUPFAM" id="SSF49723">
    <property type="entry name" value="Lipase/lipooxygenase domain (PLAT/LH2 domain)"/>
    <property type="match status" value="1"/>
</dbReference>
<proteinExistence type="predicted"/>
<dbReference type="AlphaFoldDB" id="A0A3P6S0U5"/>
<dbReference type="PROSITE" id="PS50095">
    <property type="entry name" value="PLAT"/>
    <property type="match status" value="1"/>
</dbReference>
<dbReference type="Proteomes" id="UP000277928">
    <property type="component" value="Unassembled WGS sequence"/>
</dbReference>
<dbReference type="PROSITE" id="PS51257">
    <property type="entry name" value="PROKAR_LIPOPROTEIN"/>
    <property type="match status" value="1"/>
</dbReference>
<dbReference type="Gene3D" id="2.40.180.10">
    <property type="entry name" value="Catalase core domain"/>
    <property type="match status" value="1"/>
</dbReference>
<protein>
    <recommendedName>
        <fullName evidence="2">PLAT domain-containing protein</fullName>
    </recommendedName>
</protein>
<dbReference type="EMBL" id="UYRX01000020">
    <property type="protein sequence ID" value="VDK69322.1"/>
    <property type="molecule type" value="Genomic_DNA"/>
</dbReference>
<dbReference type="Pfam" id="PF01477">
    <property type="entry name" value="PLAT"/>
    <property type="match status" value="1"/>
</dbReference>
<comment type="caution">
    <text evidence="1">Lacks conserved residue(s) required for the propagation of feature annotation.</text>
</comment>
<evidence type="ECO:0000313" key="4">
    <source>
        <dbReference type="Proteomes" id="UP000277928"/>
    </source>
</evidence>
<dbReference type="InterPro" id="IPR001024">
    <property type="entry name" value="PLAT/LH2_dom"/>
</dbReference>
<keyword evidence="4" id="KW-1185">Reference proteome</keyword>
<evidence type="ECO:0000259" key="2">
    <source>
        <dbReference type="PROSITE" id="PS50095"/>
    </source>
</evidence>
<gene>
    <name evidence="3" type="ORF">NLS_LOCUS722</name>
</gene>
<evidence type="ECO:0000313" key="3">
    <source>
        <dbReference type="EMBL" id="VDK69322.1"/>
    </source>
</evidence>
<organism evidence="3 4">
    <name type="scientific">Litomosoides sigmodontis</name>
    <name type="common">Filarial nematode worm</name>
    <dbReference type="NCBI Taxonomy" id="42156"/>
    <lineage>
        <taxon>Eukaryota</taxon>
        <taxon>Metazoa</taxon>
        <taxon>Ecdysozoa</taxon>
        <taxon>Nematoda</taxon>
        <taxon>Chromadorea</taxon>
        <taxon>Rhabditida</taxon>
        <taxon>Spirurina</taxon>
        <taxon>Spiruromorpha</taxon>
        <taxon>Filarioidea</taxon>
        <taxon>Onchocercidae</taxon>
        <taxon>Litomosoides</taxon>
    </lineage>
</organism>
<dbReference type="PANTHER" id="PTHR45901">
    <property type="entry name" value="PROTEIN CBG12474"/>
    <property type="match status" value="1"/>
</dbReference>
<accession>A0A3P6S0U5</accession>
<dbReference type="STRING" id="42156.A0A3P6S0U5"/>
<dbReference type="OrthoDB" id="5322100at2759"/>
<name>A0A3P6S0U5_LITSI</name>
<dbReference type="PANTHER" id="PTHR45901:SF3">
    <property type="entry name" value="LIPOXYGENASE HOMOLOGY DOMAIN-CONTAINING PROTEIN 1"/>
    <property type="match status" value="1"/>
</dbReference>
<reference evidence="3 4" key="1">
    <citation type="submission" date="2018-08" db="EMBL/GenBank/DDBJ databases">
        <authorList>
            <person name="Laetsch R D."/>
            <person name="Stevens L."/>
            <person name="Kumar S."/>
            <person name="Blaxter L. M."/>
        </authorList>
    </citation>
    <scope>NUCLEOTIDE SEQUENCE [LARGE SCALE GENOMIC DNA]</scope>
</reference>
<evidence type="ECO:0000256" key="1">
    <source>
        <dbReference type="PROSITE-ProRule" id="PRU00152"/>
    </source>
</evidence>
<feature type="domain" description="PLAT" evidence="2">
    <location>
        <begin position="67"/>
        <end position="187"/>
    </location>
</feature>
<sequence>MKPEHLSSALFGLSYACAIKLLIRNEQISCLENLYRGDLNCCGTHQSIILNLKATMAESYSGSAVDCAYSVVVQTSGKENAGTTANVFVQLTDVNGKQTDKVRLKCSISHRKKFQRGHSDLFLLIEQSPLSRLKSVEVWHEKKGGHKPWLLHSVYVIEHMNHILYQFPCHKWLGDDPDDLISSVKLEATGQPFKVL</sequence>
<dbReference type="InterPro" id="IPR052970">
    <property type="entry name" value="Inner_ear_hair_cell_LOXHD"/>
</dbReference>
<dbReference type="InterPro" id="IPR036392">
    <property type="entry name" value="PLAT/LH2_dom_sf"/>
</dbReference>